<name>A0AAD3H139_9STRA</name>
<evidence type="ECO:0000313" key="6">
    <source>
        <dbReference type="Proteomes" id="UP001054902"/>
    </source>
</evidence>
<feature type="region of interest" description="Disordered" evidence="3">
    <location>
        <begin position="255"/>
        <end position="276"/>
    </location>
</feature>
<keyword evidence="1" id="KW-0677">Repeat</keyword>
<evidence type="ECO:0000256" key="3">
    <source>
        <dbReference type="SAM" id="MobiDB-lite"/>
    </source>
</evidence>
<evidence type="ECO:0000313" key="5">
    <source>
        <dbReference type="EMBL" id="GFH45994.1"/>
    </source>
</evidence>
<sequence length="394" mass="44164">MSSWQNLQGKAKEHYSRNEYDDALRFYLESYNVAKNHAPRSDCAILLSNIVACRLKINANENETGIKSGVDHLAKALEEAKECTSMNKRWAKGFLRLASVYVAMGNRNNDACQALQTAITIDPTNQKARAMLRQELMKHDRPRSNGSSNRSDDIGDAGASTSDDEFYQDVDDAVESQNLSIVEIMKKKANEMYDLYMESSENTQSAVKIFLFLLVLYIAFGGRFGLGSSKTTYDEMYGSGQSNAYERFYSNDWGESANSQRSNQRPNHRDHYGGSQYSTHSAHGYHDYGSSYNSSRSRSYGYGNEYNLTLVITIIVIFFLRHQGIPIHMVAPMGFGGMRFGGMRGMYGRGGMPFGGMRFGGGGFGGGFGGFGRHFNYGGFRVPHRRMNRPMYGR</sequence>
<feature type="transmembrane region" description="Helical" evidence="4">
    <location>
        <begin position="300"/>
        <end position="320"/>
    </location>
</feature>
<dbReference type="GO" id="GO:0051879">
    <property type="term" value="F:Hsp90 protein binding"/>
    <property type="evidence" value="ECO:0007669"/>
    <property type="project" value="TreeGrafter"/>
</dbReference>
<keyword evidence="4" id="KW-0472">Membrane</keyword>
<gene>
    <name evidence="5" type="ORF">CTEN210_02468</name>
</gene>
<feature type="compositionally biased region" description="Polar residues" evidence="3">
    <location>
        <begin position="256"/>
        <end position="265"/>
    </location>
</feature>
<keyword evidence="6" id="KW-1185">Reference proteome</keyword>
<keyword evidence="4" id="KW-0812">Transmembrane</keyword>
<dbReference type="PANTHER" id="PTHR22904">
    <property type="entry name" value="TPR REPEAT CONTAINING PROTEIN"/>
    <property type="match status" value="1"/>
</dbReference>
<proteinExistence type="predicted"/>
<accession>A0AAD3H139</accession>
<keyword evidence="2" id="KW-0802">TPR repeat</keyword>
<dbReference type="SUPFAM" id="SSF48452">
    <property type="entry name" value="TPR-like"/>
    <property type="match status" value="1"/>
</dbReference>
<dbReference type="Gene3D" id="1.25.40.10">
    <property type="entry name" value="Tetratricopeptide repeat domain"/>
    <property type="match status" value="1"/>
</dbReference>
<dbReference type="InterPro" id="IPR011990">
    <property type="entry name" value="TPR-like_helical_dom_sf"/>
</dbReference>
<comment type="caution">
    <text evidence="5">The sequence shown here is derived from an EMBL/GenBank/DDBJ whole genome shotgun (WGS) entry which is preliminary data.</text>
</comment>
<dbReference type="AlphaFoldDB" id="A0AAD3H139"/>
<evidence type="ECO:0000256" key="4">
    <source>
        <dbReference type="SAM" id="Phobius"/>
    </source>
</evidence>
<keyword evidence="4" id="KW-1133">Transmembrane helix</keyword>
<dbReference type="PANTHER" id="PTHR22904:SF523">
    <property type="entry name" value="STRESS-INDUCED-PHOSPHOPROTEIN 1"/>
    <property type="match status" value="1"/>
</dbReference>
<reference evidence="5 6" key="1">
    <citation type="journal article" date="2021" name="Sci. Rep.">
        <title>The genome of the diatom Chaetoceros tenuissimus carries an ancient integrated fragment of an extant virus.</title>
        <authorList>
            <person name="Hongo Y."/>
            <person name="Kimura K."/>
            <person name="Takaki Y."/>
            <person name="Yoshida Y."/>
            <person name="Baba S."/>
            <person name="Kobayashi G."/>
            <person name="Nagasaki K."/>
            <person name="Hano T."/>
            <person name="Tomaru Y."/>
        </authorList>
    </citation>
    <scope>NUCLEOTIDE SEQUENCE [LARGE SCALE GENOMIC DNA]</scope>
    <source>
        <strain evidence="5 6">NIES-3715</strain>
    </source>
</reference>
<feature type="region of interest" description="Disordered" evidence="3">
    <location>
        <begin position="137"/>
        <end position="165"/>
    </location>
</feature>
<evidence type="ECO:0000256" key="1">
    <source>
        <dbReference type="ARBA" id="ARBA00022737"/>
    </source>
</evidence>
<dbReference type="Proteomes" id="UP001054902">
    <property type="component" value="Unassembled WGS sequence"/>
</dbReference>
<evidence type="ECO:0000256" key="2">
    <source>
        <dbReference type="ARBA" id="ARBA00022803"/>
    </source>
</evidence>
<dbReference type="EMBL" id="BLLK01000022">
    <property type="protein sequence ID" value="GFH45994.1"/>
    <property type="molecule type" value="Genomic_DNA"/>
</dbReference>
<organism evidence="5 6">
    <name type="scientific">Chaetoceros tenuissimus</name>
    <dbReference type="NCBI Taxonomy" id="426638"/>
    <lineage>
        <taxon>Eukaryota</taxon>
        <taxon>Sar</taxon>
        <taxon>Stramenopiles</taxon>
        <taxon>Ochrophyta</taxon>
        <taxon>Bacillariophyta</taxon>
        <taxon>Coscinodiscophyceae</taxon>
        <taxon>Chaetocerotophycidae</taxon>
        <taxon>Chaetocerotales</taxon>
        <taxon>Chaetocerotaceae</taxon>
        <taxon>Chaetoceros</taxon>
    </lineage>
</organism>
<feature type="transmembrane region" description="Helical" evidence="4">
    <location>
        <begin position="206"/>
        <end position="226"/>
    </location>
</feature>
<protein>
    <submittedName>
        <fullName evidence="5">Uncharacterized protein</fullName>
    </submittedName>
</protein>